<gene>
    <name evidence="1" type="ORF">APAC_1769</name>
</gene>
<reference evidence="1" key="2">
    <citation type="submission" date="2019-09" db="EMBL/GenBank/DDBJ databases">
        <title>Taxonomic note: a critical rebuttal of the proposed division of the genus Arcobacter into six genera, emended descriptions of Arcobacter anaerophilus and the genus Arcobacter, and an assessment of genus-level boundaries for Epsilonproteobacteria using in silico genomic comparator tools.</title>
        <authorList>
            <person name="On S.L.W."/>
            <person name="Miller W.G."/>
            <person name="Biggs P."/>
            <person name="Cornelius A."/>
            <person name="Vandamme P."/>
        </authorList>
    </citation>
    <scope>NUCLEOTIDE SEQUENCE [LARGE SCALE GENOMIC DNA]</scope>
    <source>
        <strain evidence="1">LMG 26638</strain>
    </source>
</reference>
<dbReference type="Pfam" id="PF15933">
    <property type="entry name" value="RnlB_antitoxin"/>
    <property type="match status" value="1"/>
</dbReference>
<dbReference type="KEGG" id="apai:APAC_1769"/>
<evidence type="ECO:0000313" key="2">
    <source>
        <dbReference type="Proteomes" id="UP000322726"/>
    </source>
</evidence>
<sequence>MKYYKINKINNDTIFIHSLSHHSPTEQLETIERELNKISFQGTLIFDLLLTNGNTKQRFFETNFEGKFTTDKFINVYSKSSELRNIAFSFYKQNLSFVENSLILNNACKFLIKKGKVI</sequence>
<evidence type="ECO:0000313" key="1">
    <source>
        <dbReference type="EMBL" id="QEP34856.1"/>
    </source>
</evidence>
<dbReference type="InterPro" id="IPR031834">
    <property type="entry name" value="RnlB/LsoB_antitoxin"/>
</dbReference>
<dbReference type="Proteomes" id="UP000322726">
    <property type="component" value="Chromosome"/>
</dbReference>
<reference evidence="1" key="1">
    <citation type="submission" date="2019-09" db="EMBL/GenBank/DDBJ databases">
        <title>Complete genome sequencing of four Arcobacter species reveals a diverse suite of mobile elements.</title>
        <authorList>
            <person name="Miller W.G."/>
            <person name="Yee E."/>
            <person name="Bono J.L."/>
        </authorList>
    </citation>
    <scope>NUCLEOTIDE SEQUENCE [LARGE SCALE GENOMIC DNA]</scope>
    <source>
        <strain evidence="1">LMG 26638</strain>
    </source>
</reference>
<proteinExistence type="predicted"/>
<keyword evidence="2" id="KW-1185">Reference proteome</keyword>
<dbReference type="RefSeq" id="WP_170170145.1">
    <property type="nucleotide sequence ID" value="NZ_BMEF01000013.1"/>
</dbReference>
<protein>
    <submittedName>
        <fullName evidence="1">Toxin-antitoxin system, antitoxin component, RnlB family</fullName>
    </submittedName>
</protein>
<name>A0A5C2HCH0_9BACT</name>
<dbReference type="AlphaFoldDB" id="A0A5C2HCH0"/>
<dbReference type="EMBL" id="CP035928">
    <property type="protein sequence ID" value="QEP34856.1"/>
    <property type="molecule type" value="Genomic_DNA"/>
</dbReference>
<accession>A0A5C2HCH0</accession>
<organism evidence="1 2">
    <name type="scientific">Malaciobacter pacificus</name>
    <dbReference type="NCBI Taxonomy" id="1080223"/>
    <lineage>
        <taxon>Bacteria</taxon>
        <taxon>Pseudomonadati</taxon>
        <taxon>Campylobacterota</taxon>
        <taxon>Epsilonproteobacteria</taxon>
        <taxon>Campylobacterales</taxon>
        <taxon>Arcobacteraceae</taxon>
        <taxon>Malaciobacter</taxon>
    </lineage>
</organism>